<feature type="region of interest" description="Disordered" evidence="1">
    <location>
        <begin position="1"/>
        <end position="22"/>
    </location>
</feature>
<keyword evidence="4" id="KW-1185">Reference proteome</keyword>
<dbReference type="InterPro" id="IPR014922">
    <property type="entry name" value="YdhG-like"/>
</dbReference>
<protein>
    <recommendedName>
        <fullName evidence="2">YdhG-like domain-containing protein</fullName>
    </recommendedName>
</protein>
<accession>A0ABQ0H7L5</accession>
<proteinExistence type="predicted"/>
<evidence type="ECO:0000259" key="2">
    <source>
        <dbReference type="Pfam" id="PF08818"/>
    </source>
</evidence>
<dbReference type="Pfam" id="PF08818">
    <property type="entry name" value="DUF1801"/>
    <property type="match status" value="1"/>
</dbReference>
<organism evidence="3 4">
    <name type="scientific">Gordonia terrae NBRC 100016</name>
    <dbReference type="NCBI Taxonomy" id="1089454"/>
    <lineage>
        <taxon>Bacteria</taxon>
        <taxon>Bacillati</taxon>
        <taxon>Actinomycetota</taxon>
        <taxon>Actinomycetes</taxon>
        <taxon>Mycobacteriales</taxon>
        <taxon>Gordoniaceae</taxon>
        <taxon>Gordonia</taxon>
    </lineage>
</organism>
<evidence type="ECO:0000313" key="3">
    <source>
        <dbReference type="EMBL" id="GAB41867.1"/>
    </source>
</evidence>
<feature type="domain" description="YdhG-like" evidence="2">
    <location>
        <begin position="35"/>
        <end position="139"/>
    </location>
</feature>
<gene>
    <name evidence="3" type="ORF">GOTRE_001_01160</name>
</gene>
<dbReference type="EMBL" id="BAFD01000001">
    <property type="protein sequence ID" value="GAB41867.1"/>
    <property type="molecule type" value="Genomic_DNA"/>
</dbReference>
<reference evidence="3 4" key="1">
    <citation type="submission" date="2012-02" db="EMBL/GenBank/DDBJ databases">
        <title>Whole genome shotgun sequence of Gordonia terrae NBRC 100016.</title>
        <authorList>
            <person name="Takarada H."/>
            <person name="Hosoyama A."/>
            <person name="Tsuchikane K."/>
            <person name="Katsumata H."/>
            <person name="Yamazaki S."/>
            <person name="Fujita N."/>
        </authorList>
    </citation>
    <scope>NUCLEOTIDE SEQUENCE [LARGE SCALE GENOMIC DNA]</scope>
    <source>
        <strain evidence="3 4">NBRC 100016</strain>
    </source>
</reference>
<sequence>MVAVNDNKRARGPAPTMSPSAVPIGEALDRAVGPRRGEADELLSLLSEVTGREPVVWAGRMVGFGEYEYRYASGHCGRAPELAFATGPKNHTIYLVSDFATRWPDLVETLGKNRVGKSCLHLTRLDDVDRAVLRTLLERSLAGTRATHEG</sequence>
<comment type="caution">
    <text evidence="3">The sequence shown here is derived from an EMBL/GenBank/DDBJ whole genome shotgun (WGS) entry which is preliminary data.</text>
</comment>
<dbReference type="Proteomes" id="UP000004881">
    <property type="component" value="Unassembled WGS sequence"/>
</dbReference>
<name>A0ABQ0H7L5_9ACTN</name>
<evidence type="ECO:0000256" key="1">
    <source>
        <dbReference type="SAM" id="MobiDB-lite"/>
    </source>
</evidence>
<evidence type="ECO:0000313" key="4">
    <source>
        <dbReference type="Proteomes" id="UP000004881"/>
    </source>
</evidence>